<feature type="compositionally biased region" description="Polar residues" evidence="1">
    <location>
        <begin position="43"/>
        <end position="59"/>
    </location>
</feature>
<sequence>MTLNKELLGRQPKSKWANSCTIRQIAERVGEPNIDRLFDQPKGWSSGNFSSQKYHSVNH</sequence>
<dbReference type="Proteomes" id="UP000824120">
    <property type="component" value="Chromosome 5"/>
</dbReference>
<feature type="region of interest" description="Disordered" evidence="1">
    <location>
        <begin position="37"/>
        <end position="59"/>
    </location>
</feature>
<evidence type="ECO:0000313" key="2">
    <source>
        <dbReference type="EMBL" id="KAG5605498.1"/>
    </source>
</evidence>
<comment type="caution">
    <text evidence="2">The sequence shown here is derived from an EMBL/GenBank/DDBJ whole genome shotgun (WGS) entry which is preliminary data.</text>
</comment>
<accession>A0A9J5YYL2</accession>
<dbReference type="EMBL" id="JACXVP010000005">
    <property type="protein sequence ID" value="KAG5605498.1"/>
    <property type="molecule type" value="Genomic_DNA"/>
</dbReference>
<organism evidence="2 3">
    <name type="scientific">Solanum commersonii</name>
    <name type="common">Commerson's wild potato</name>
    <name type="synonym">Commerson's nightshade</name>
    <dbReference type="NCBI Taxonomy" id="4109"/>
    <lineage>
        <taxon>Eukaryota</taxon>
        <taxon>Viridiplantae</taxon>
        <taxon>Streptophyta</taxon>
        <taxon>Embryophyta</taxon>
        <taxon>Tracheophyta</taxon>
        <taxon>Spermatophyta</taxon>
        <taxon>Magnoliopsida</taxon>
        <taxon>eudicotyledons</taxon>
        <taxon>Gunneridae</taxon>
        <taxon>Pentapetalae</taxon>
        <taxon>asterids</taxon>
        <taxon>lamiids</taxon>
        <taxon>Solanales</taxon>
        <taxon>Solanaceae</taxon>
        <taxon>Solanoideae</taxon>
        <taxon>Solaneae</taxon>
        <taxon>Solanum</taxon>
    </lineage>
</organism>
<keyword evidence="3" id="KW-1185">Reference proteome</keyword>
<gene>
    <name evidence="2" type="ORF">H5410_026990</name>
</gene>
<name>A0A9J5YYL2_SOLCO</name>
<reference evidence="2 3" key="1">
    <citation type="submission" date="2020-09" db="EMBL/GenBank/DDBJ databases">
        <title>De no assembly of potato wild relative species, Solanum commersonii.</title>
        <authorList>
            <person name="Cho K."/>
        </authorList>
    </citation>
    <scope>NUCLEOTIDE SEQUENCE [LARGE SCALE GENOMIC DNA]</scope>
    <source>
        <strain evidence="2">LZ3.2</strain>
        <tissue evidence="2">Leaf</tissue>
    </source>
</reference>
<protein>
    <submittedName>
        <fullName evidence="2">Uncharacterized protein</fullName>
    </submittedName>
</protein>
<evidence type="ECO:0000313" key="3">
    <source>
        <dbReference type="Proteomes" id="UP000824120"/>
    </source>
</evidence>
<evidence type="ECO:0000256" key="1">
    <source>
        <dbReference type="SAM" id="MobiDB-lite"/>
    </source>
</evidence>
<proteinExistence type="predicted"/>
<dbReference type="AlphaFoldDB" id="A0A9J5YYL2"/>